<dbReference type="SUPFAM" id="SSF51905">
    <property type="entry name" value="FAD/NAD(P)-binding domain"/>
    <property type="match status" value="1"/>
</dbReference>
<dbReference type="Gene3D" id="3.50.50.60">
    <property type="entry name" value="FAD/NAD(P)-binding domain"/>
    <property type="match status" value="2"/>
</dbReference>
<dbReference type="Proteomes" id="UP000718564">
    <property type="component" value="Unassembled WGS sequence"/>
</dbReference>
<dbReference type="InterPro" id="IPR053212">
    <property type="entry name" value="DHP_3-monooxygenase"/>
</dbReference>
<reference evidence="2 3" key="1">
    <citation type="submission" date="2018-06" db="EMBL/GenBank/DDBJ databases">
        <title>Comparative genomics of Brasilonema spp. strains.</title>
        <authorList>
            <person name="Alvarenga D.O."/>
            <person name="Fiore M.F."/>
            <person name="Varani A.M."/>
        </authorList>
    </citation>
    <scope>NUCLEOTIDE SEQUENCE [LARGE SCALE GENOMIC DNA]</scope>
    <source>
        <strain evidence="2 3">SPC951</strain>
    </source>
</reference>
<keyword evidence="3" id="KW-1185">Reference proteome</keyword>
<dbReference type="PANTHER" id="PTHR47469">
    <property type="entry name" value="MONOOXYGENASE-LIKE"/>
    <property type="match status" value="1"/>
</dbReference>
<sequence>MQVKADITQQNSQPLRVVIAGGSMSGLCAGLALHCIGCDVEIFERASYQGVTPTFGSVQSHGAAVVVQMEINQFLAEHGISIPEAVGMTSCKRQYITGDGSIIWEESTPQVMISWDMLYHQLRKVFPDERYHQGNSVIGFQLSDDCVVVHFEDEREEKCDLLIGADGVDSTIRQQLILNAMPQYAGYIAWRGLIDENVLSSDVAKFFADKFTFFNGPSMQTLCYLVPGPNGELDEGKRRLNWLWYFNVSDGEELNAVMTNHQGRVRRFFMPQGEVREEVVQQMRVVAKRYLPEIFQYFFELTDKPFIQPIYDLSVPRMVFGRVCLIGDAAFVVRPHTAAGISKAVTNAIELAQGLQESGGDVVAALEQWEPIQLAMGNYLKVLGVTLGNRSRLGHPFGEFKIHGC</sequence>
<proteinExistence type="predicted"/>
<evidence type="ECO:0000313" key="2">
    <source>
        <dbReference type="EMBL" id="NMG22318.1"/>
    </source>
</evidence>
<accession>A0ABX1PCU6</accession>
<dbReference type="NCBIfam" id="NF005566">
    <property type="entry name" value="PRK07236.1"/>
    <property type="match status" value="1"/>
</dbReference>
<dbReference type="InterPro" id="IPR036188">
    <property type="entry name" value="FAD/NAD-bd_sf"/>
</dbReference>
<dbReference type="SUPFAM" id="SSF54373">
    <property type="entry name" value="FAD-linked reductases, C-terminal domain"/>
    <property type="match status" value="1"/>
</dbReference>
<dbReference type="Pfam" id="PF22607">
    <property type="entry name" value="FAD_binding-like"/>
    <property type="match status" value="1"/>
</dbReference>
<feature type="domain" description="2,6-dihydroxypyridine 3-monooxygenase substrate binding" evidence="1">
    <location>
        <begin position="184"/>
        <end position="312"/>
    </location>
</feature>
<comment type="caution">
    <text evidence="2">The sequence shown here is derived from an EMBL/GenBank/DDBJ whole genome shotgun (WGS) entry which is preliminary data.</text>
</comment>
<gene>
    <name evidence="2" type="ORF">DP116_23840</name>
</gene>
<dbReference type="PRINTS" id="PR00420">
    <property type="entry name" value="RNGMNOXGNASE"/>
</dbReference>
<dbReference type="InterPro" id="IPR054707">
    <property type="entry name" value="DhpH_subs-bd"/>
</dbReference>
<dbReference type="RefSeq" id="WP_169157521.1">
    <property type="nucleotide sequence ID" value="NZ_CAWPJE010000246.1"/>
</dbReference>
<protein>
    <recommendedName>
        <fullName evidence="1">2,6-dihydroxypyridine 3-monooxygenase substrate binding domain-containing protein</fullName>
    </recommendedName>
</protein>
<dbReference type="PANTHER" id="PTHR47469:SF2">
    <property type="entry name" value="OS06G0597600 PROTEIN"/>
    <property type="match status" value="1"/>
</dbReference>
<evidence type="ECO:0000313" key="3">
    <source>
        <dbReference type="Proteomes" id="UP000718564"/>
    </source>
</evidence>
<evidence type="ECO:0000259" key="1">
    <source>
        <dbReference type="Pfam" id="PF22607"/>
    </source>
</evidence>
<name>A0ABX1PCU6_9CYAN</name>
<dbReference type="EMBL" id="QMEB01000245">
    <property type="protein sequence ID" value="NMG22318.1"/>
    <property type="molecule type" value="Genomic_DNA"/>
</dbReference>
<organism evidence="2 3">
    <name type="scientific">Brasilonema bromeliae SPC951</name>
    <dbReference type="NCBI Taxonomy" id="385972"/>
    <lineage>
        <taxon>Bacteria</taxon>
        <taxon>Bacillati</taxon>
        <taxon>Cyanobacteriota</taxon>
        <taxon>Cyanophyceae</taxon>
        <taxon>Nostocales</taxon>
        <taxon>Scytonemataceae</taxon>
        <taxon>Brasilonema</taxon>
        <taxon>Bromeliae group (in: Brasilonema)</taxon>
    </lineage>
</organism>